<dbReference type="InterPro" id="IPR036397">
    <property type="entry name" value="RNaseH_sf"/>
</dbReference>
<dbReference type="GO" id="GO:0015074">
    <property type="term" value="P:DNA integration"/>
    <property type="evidence" value="ECO:0007669"/>
    <property type="project" value="InterPro"/>
</dbReference>
<evidence type="ECO:0000259" key="1">
    <source>
        <dbReference type="PROSITE" id="PS50994"/>
    </source>
</evidence>
<feature type="domain" description="Integrase catalytic" evidence="1">
    <location>
        <begin position="239"/>
        <end position="403"/>
    </location>
</feature>
<dbReference type="InterPro" id="IPR001584">
    <property type="entry name" value="Integrase_cat-core"/>
</dbReference>
<dbReference type="Gene3D" id="3.30.420.10">
    <property type="entry name" value="Ribonuclease H-like superfamily/Ribonuclease H"/>
    <property type="match status" value="1"/>
</dbReference>
<dbReference type="PANTHER" id="PTHR46889:SF5">
    <property type="entry name" value="INTEGRASE PROTEIN"/>
    <property type="match status" value="1"/>
</dbReference>
<protein>
    <submittedName>
        <fullName evidence="2">IS3 family transposase</fullName>
    </submittedName>
</protein>
<dbReference type="SUPFAM" id="SSF46689">
    <property type="entry name" value="Homeodomain-like"/>
    <property type="match status" value="1"/>
</dbReference>
<evidence type="ECO:0000313" key="3">
    <source>
        <dbReference type="Proteomes" id="UP000307706"/>
    </source>
</evidence>
<name>A0A5S3XLC1_9GAMM</name>
<reference evidence="3" key="2">
    <citation type="submission" date="2019-06" db="EMBL/GenBank/DDBJ databases">
        <title>Co-occurence of chitin degradation, pigmentation and bioactivity in marine Pseudoalteromonas.</title>
        <authorList>
            <person name="Sonnenschein E.C."/>
            <person name="Bech P.K."/>
        </authorList>
    </citation>
    <scope>NUCLEOTIDE SEQUENCE [LARGE SCALE GENOMIC DNA]</scope>
    <source>
        <strain evidence="3">S2231</strain>
    </source>
</reference>
<sequence length="411" mass="48294">MKTTKTKGIKRTQRDYTLGFKLSIVELVEKGEFTYKQAQSHYGIQGRSTVLVWLRKHGKLDWSKSTYITDMPKSKETPAQKIKRLEREIEDLRLKDLIKDEMINIMDEEYGAGLRKKLHIRAITRTKEKQQVKLASLCRAYGITRQGYYQAIRRIGTRNKALEPVKELVMYWRQFMPRIGGKKLYLMIKPELQERGIKLGRDCFFDYLREHDFLVKPKKNYTKTTNSNHWMRKHPNLLKEYTPTAAEEVFVSDITYVKSAQGVHYLSLVTDAYSRKIMGYELSDEMKATDVVKALEMTIKQRVYKRNAIHHSDRGLQYCSEVYQNALLKEGIRPSMTDGYDCYQNALAERINGILKQEFLLYKCCNIAELKQLVEESIFIYNEIRPHLSLDMKTPNQVHKKDLALSHQVFH</sequence>
<gene>
    <name evidence="2" type="ORF">CWB96_15940</name>
</gene>
<dbReference type="OrthoDB" id="9810995at2"/>
<dbReference type="Pfam" id="PF00665">
    <property type="entry name" value="rve"/>
    <property type="match status" value="1"/>
</dbReference>
<dbReference type="RefSeq" id="WP_138637145.1">
    <property type="nucleotide sequence ID" value="NZ_PNCL01000090.1"/>
</dbReference>
<dbReference type="SUPFAM" id="SSF53098">
    <property type="entry name" value="Ribonuclease H-like"/>
    <property type="match status" value="1"/>
</dbReference>
<dbReference type="PANTHER" id="PTHR46889">
    <property type="entry name" value="TRANSPOSASE INSF FOR INSERTION SEQUENCE IS3B-RELATED"/>
    <property type="match status" value="1"/>
</dbReference>
<dbReference type="InterPro" id="IPR050900">
    <property type="entry name" value="Transposase_IS3/IS150/IS904"/>
</dbReference>
<dbReference type="AlphaFoldDB" id="A0A5S3XLC1"/>
<dbReference type="NCBIfam" id="NF033516">
    <property type="entry name" value="transpos_IS3"/>
    <property type="match status" value="1"/>
</dbReference>
<dbReference type="InterPro" id="IPR048020">
    <property type="entry name" value="Transpos_IS3"/>
</dbReference>
<reference evidence="2 3" key="1">
    <citation type="submission" date="2017-12" db="EMBL/GenBank/DDBJ databases">
        <authorList>
            <person name="Paulsen S."/>
            <person name="Gram L.K."/>
        </authorList>
    </citation>
    <scope>NUCLEOTIDE SEQUENCE [LARGE SCALE GENOMIC DNA]</scope>
    <source>
        <strain evidence="2 3">S2231</strain>
    </source>
</reference>
<dbReference type="PROSITE" id="PS50994">
    <property type="entry name" value="INTEGRASE"/>
    <property type="match status" value="1"/>
</dbReference>
<evidence type="ECO:0000313" key="2">
    <source>
        <dbReference type="EMBL" id="TMP56107.1"/>
    </source>
</evidence>
<accession>A0A5S3XLC1</accession>
<proteinExistence type="predicted"/>
<dbReference type="InterPro" id="IPR009057">
    <property type="entry name" value="Homeodomain-like_sf"/>
</dbReference>
<dbReference type="GO" id="GO:0003676">
    <property type="term" value="F:nucleic acid binding"/>
    <property type="evidence" value="ECO:0007669"/>
    <property type="project" value="InterPro"/>
</dbReference>
<comment type="caution">
    <text evidence="2">The sequence shown here is derived from an EMBL/GenBank/DDBJ whole genome shotgun (WGS) entry which is preliminary data.</text>
</comment>
<dbReference type="Proteomes" id="UP000307706">
    <property type="component" value="Unassembled WGS sequence"/>
</dbReference>
<dbReference type="InterPro" id="IPR012337">
    <property type="entry name" value="RNaseH-like_sf"/>
</dbReference>
<organism evidence="2 3">
    <name type="scientific">Pseudoalteromonas citrea</name>
    <dbReference type="NCBI Taxonomy" id="43655"/>
    <lineage>
        <taxon>Bacteria</taxon>
        <taxon>Pseudomonadati</taxon>
        <taxon>Pseudomonadota</taxon>
        <taxon>Gammaproteobacteria</taxon>
        <taxon>Alteromonadales</taxon>
        <taxon>Pseudoalteromonadaceae</taxon>
        <taxon>Pseudoalteromonas</taxon>
    </lineage>
</organism>
<dbReference type="EMBL" id="PNCL01000090">
    <property type="protein sequence ID" value="TMP56107.1"/>
    <property type="molecule type" value="Genomic_DNA"/>
</dbReference>